<dbReference type="PANTHER" id="PTHR43581:SF2">
    <property type="entry name" value="EXCINUCLEASE ATPASE SUBUNIT"/>
    <property type="match status" value="1"/>
</dbReference>
<reference evidence="3" key="1">
    <citation type="submission" date="2020-01" db="EMBL/GenBank/DDBJ databases">
        <authorList>
            <person name="Meier V. D."/>
            <person name="Meier V D."/>
        </authorList>
    </citation>
    <scope>NUCLEOTIDE SEQUENCE</scope>
    <source>
        <strain evidence="3">HLG_WM_MAG_04</strain>
    </source>
</reference>
<evidence type="ECO:0000313" key="3">
    <source>
        <dbReference type="EMBL" id="CAA6802631.1"/>
    </source>
</evidence>
<dbReference type="EMBL" id="CACVAX010000006">
    <property type="protein sequence ID" value="CAA6802631.1"/>
    <property type="molecule type" value="Genomic_DNA"/>
</dbReference>
<sequence>MKIDRVKIKNFKSLRGINIKLSNLTLITGVNSSGKSSFIQTLLLLKQNQIVFDNQVKKNLTINGEYVELGNKKDILFEDAYEENIEIGLFFECPASGAESELQIPFNNKTLKIIDSSHFILNSFYHEVNLFNDDFQYIMTDRALPSITYGLSDEQVERNLIGFRGEFSAHYLAENRHRPVSIEGLKHRDSKTNQLLENVSLWLGEISNGIEISATVYSELQQVNLTYSYIYGDKRTDKYTPLNVGFGITYVLPIIVAILKAKEGDLLIIENPESHLHPAGQSKIAELCAIASANGVQIIVETHSDHFLNGIRVATKKGLLTPEQSSVYFFRKDKDELETKIDEIHINSNGGIDNYPKGFFDQFDDDLDELLGL</sequence>
<dbReference type="GO" id="GO:0005524">
    <property type="term" value="F:ATP binding"/>
    <property type="evidence" value="ECO:0007669"/>
    <property type="project" value="InterPro"/>
</dbReference>
<organism evidence="3">
    <name type="scientific">uncultured Sulfurovum sp</name>
    <dbReference type="NCBI Taxonomy" id="269237"/>
    <lineage>
        <taxon>Bacteria</taxon>
        <taxon>Pseudomonadati</taxon>
        <taxon>Campylobacterota</taxon>
        <taxon>Epsilonproteobacteria</taxon>
        <taxon>Campylobacterales</taxon>
        <taxon>Sulfurovaceae</taxon>
        <taxon>Sulfurovum</taxon>
        <taxon>environmental samples</taxon>
    </lineage>
</organism>
<dbReference type="GO" id="GO:0016887">
    <property type="term" value="F:ATP hydrolysis activity"/>
    <property type="evidence" value="ECO:0007669"/>
    <property type="project" value="InterPro"/>
</dbReference>
<dbReference type="InterPro" id="IPR003959">
    <property type="entry name" value="ATPase_AAA_core"/>
</dbReference>
<dbReference type="SUPFAM" id="SSF52540">
    <property type="entry name" value="P-loop containing nucleoside triphosphate hydrolases"/>
    <property type="match status" value="1"/>
</dbReference>
<proteinExistence type="predicted"/>
<accession>A0A6S6S2U1</accession>
<dbReference type="InterPro" id="IPR022532">
    <property type="entry name" value="DUF3696"/>
</dbReference>
<name>A0A6S6S2U1_9BACT</name>
<feature type="domain" description="DUF3696" evidence="1">
    <location>
        <begin position="320"/>
        <end position="370"/>
    </location>
</feature>
<protein>
    <submittedName>
        <fullName evidence="3">Chromosome segregation protein</fullName>
    </submittedName>
</protein>
<feature type="domain" description="ATPase AAA-type core" evidence="2">
    <location>
        <begin position="24"/>
        <end position="309"/>
    </location>
</feature>
<evidence type="ECO:0000259" key="2">
    <source>
        <dbReference type="Pfam" id="PF13304"/>
    </source>
</evidence>
<dbReference type="PIRSF" id="PIRSF034888">
    <property type="entry name" value="P-loop_UCP034888"/>
    <property type="match status" value="1"/>
</dbReference>
<dbReference type="Pfam" id="PF13304">
    <property type="entry name" value="AAA_21"/>
    <property type="match status" value="1"/>
</dbReference>
<dbReference type="AlphaFoldDB" id="A0A6S6S2U1"/>
<dbReference type="InterPro" id="IPR014592">
    <property type="entry name" value="P-loop_UCP034888"/>
</dbReference>
<dbReference type="PANTHER" id="PTHR43581">
    <property type="entry name" value="ATP/GTP PHOSPHATASE"/>
    <property type="match status" value="1"/>
</dbReference>
<evidence type="ECO:0000259" key="1">
    <source>
        <dbReference type="Pfam" id="PF12476"/>
    </source>
</evidence>
<gene>
    <name evidence="3" type="ORF">HELGO_WM2152</name>
</gene>
<dbReference type="Gene3D" id="3.40.50.300">
    <property type="entry name" value="P-loop containing nucleotide triphosphate hydrolases"/>
    <property type="match status" value="1"/>
</dbReference>
<dbReference type="Pfam" id="PF12476">
    <property type="entry name" value="DUF3696"/>
    <property type="match status" value="1"/>
</dbReference>
<dbReference type="InterPro" id="IPR051396">
    <property type="entry name" value="Bact_Antivir_Def_Nuclease"/>
</dbReference>
<dbReference type="InterPro" id="IPR027417">
    <property type="entry name" value="P-loop_NTPase"/>
</dbReference>